<dbReference type="EMBL" id="JALLBG020000096">
    <property type="protein sequence ID" value="KAL3765361.1"/>
    <property type="molecule type" value="Genomic_DNA"/>
</dbReference>
<keyword evidence="3" id="KW-1185">Reference proteome</keyword>
<feature type="coiled-coil region" evidence="1">
    <location>
        <begin position="20"/>
        <end position="54"/>
    </location>
</feature>
<protein>
    <submittedName>
        <fullName evidence="2">Uncharacterized protein</fullName>
    </submittedName>
</protein>
<evidence type="ECO:0000256" key="1">
    <source>
        <dbReference type="SAM" id="Coils"/>
    </source>
</evidence>
<dbReference type="AlphaFoldDB" id="A0ABD3MMU2"/>
<reference evidence="2 3" key="1">
    <citation type="submission" date="2024-10" db="EMBL/GenBank/DDBJ databases">
        <title>Updated reference genomes for cyclostephanoid diatoms.</title>
        <authorList>
            <person name="Roberts W.R."/>
            <person name="Alverson A.J."/>
        </authorList>
    </citation>
    <scope>NUCLEOTIDE SEQUENCE [LARGE SCALE GENOMIC DNA]</scope>
    <source>
        <strain evidence="2 3">AJA232-27</strain>
    </source>
</reference>
<organism evidence="2 3">
    <name type="scientific">Discostella pseudostelligera</name>
    <dbReference type="NCBI Taxonomy" id="259834"/>
    <lineage>
        <taxon>Eukaryota</taxon>
        <taxon>Sar</taxon>
        <taxon>Stramenopiles</taxon>
        <taxon>Ochrophyta</taxon>
        <taxon>Bacillariophyta</taxon>
        <taxon>Coscinodiscophyceae</taxon>
        <taxon>Thalassiosirophycidae</taxon>
        <taxon>Stephanodiscales</taxon>
        <taxon>Stephanodiscaceae</taxon>
        <taxon>Discostella</taxon>
    </lineage>
</organism>
<accession>A0ABD3MMU2</accession>
<dbReference type="Proteomes" id="UP001530293">
    <property type="component" value="Unassembled WGS sequence"/>
</dbReference>
<evidence type="ECO:0000313" key="3">
    <source>
        <dbReference type="Proteomes" id="UP001530293"/>
    </source>
</evidence>
<evidence type="ECO:0000313" key="2">
    <source>
        <dbReference type="EMBL" id="KAL3765361.1"/>
    </source>
</evidence>
<gene>
    <name evidence="2" type="ORF">ACHAWU_002279</name>
</gene>
<sequence>MMAVGNTFGAKEKVEEDRYIRAREQELARARAQATAAEMKQRELEQKSAELVAQKGAFMKEAADLLATTGDVVSEAGLANLADWKVGK</sequence>
<keyword evidence="1" id="KW-0175">Coiled coil</keyword>
<name>A0ABD3MMU2_9STRA</name>
<comment type="caution">
    <text evidence="2">The sequence shown here is derived from an EMBL/GenBank/DDBJ whole genome shotgun (WGS) entry which is preliminary data.</text>
</comment>
<proteinExistence type="predicted"/>